<name>A0ABD5SIN5_9EURY</name>
<evidence type="ECO:0000313" key="2">
    <source>
        <dbReference type="Proteomes" id="UP001596383"/>
    </source>
</evidence>
<keyword evidence="2" id="KW-1185">Reference proteome</keyword>
<accession>A0ABD5SIN5</accession>
<gene>
    <name evidence="1" type="ORF">ACFQE6_07670</name>
</gene>
<reference evidence="1 2" key="1">
    <citation type="journal article" date="2019" name="Int. J. Syst. Evol. Microbiol.">
        <title>The Global Catalogue of Microorganisms (GCM) 10K type strain sequencing project: providing services to taxonomists for standard genome sequencing and annotation.</title>
        <authorList>
            <consortium name="The Broad Institute Genomics Platform"/>
            <consortium name="The Broad Institute Genome Sequencing Center for Infectious Disease"/>
            <person name="Wu L."/>
            <person name="Ma J."/>
        </authorList>
    </citation>
    <scope>NUCLEOTIDE SEQUENCE [LARGE SCALE GENOMIC DNA]</scope>
    <source>
        <strain evidence="1 2">LMG 29247</strain>
    </source>
</reference>
<dbReference type="RefSeq" id="WP_273737941.1">
    <property type="nucleotide sequence ID" value="NZ_JAQIVI010000107.1"/>
</dbReference>
<proteinExistence type="predicted"/>
<evidence type="ECO:0000313" key="1">
    <source>
        <dbReference type="EMBL" id="MFC6764889.1"/>
    </source>
</evidence>
<comment type="caution">
    <text evidence="1">The sequence shown here is derived from an EMBL/GenBank/DDBJ whole genome shotgun (WGS) entry which is preliminary data.</text>
</comment>
<dbReference type="AlphaFoldDB" id="A0ABD5SIN5"/>
<organism evidence="1 2">
    <name type="scientific">Natrinema soli</name>
    <dbReference type="NCBI Taxonomy" id="1930624"/>
    <lineage>
        <taxon>Archaea</taxon>
        <taxon>Methanobacteriati</taxon>
        <taxon>Methanobacteriota</taxon>
        <taxon>Stenosarchaea group</taxon>
        <taxon>Halobacteria</taxon>
        <taxon>Halobacteriales</taxon>
        <taxon>Natrialbaceae</taxon>
        <taxon>Natrinema</taxon>
    </lineage>
</organism>
<dbReference type="Proteomes" id="UP001596383">
    <property type="component" value="Unassembled WGS sequence"/>
</dbReference>
<protein>
    <submittedName>
        <fullName evidence="1">Uncharacterized protein</fullName>
    </submittedName>
</protein>
<dbReference type="EMBL" id="JBHSWV010000107">
    <property type="protein sequence ID" value="MFC6764889.1"/>
    <property type="molecule type" value="Genomic_DNA"/>
</dbReference>
<sequence length="44" mass="5139">MKRTENRDPITNVRLEQPDLPVYMPGTPTASFMEYIELVANMLR</sequence>